<dbReference type="KEGG" id="kst:KSMBR1_2077"/>
<evidence type="ECO:0000313" key="6">
    <source>
        <dbReference type="Proteomes" id="UP000501926"/>
    </source>
</evidence>
<reference evidence="4" key="3">
    <citation type="submission" date="2017-10" db="EMBL/GenBank/DDBJ databases">
        <authorList>
            <person name="Banno H."/>
            <person name="Chua N.-H."/>
        </authorList>
    </citation>
    <scope>NUCLEOTIDE SEQUENCE [LARGE SCALE GENOMIC DNA]</scope>
    <source>
        <strain evidence="4">Kuenenia_mbr1_ru-nijmegen</strain>
    </source>
</reference>
<keyword evidence="5" id="KW-1185">Reference proteome</keyword>
<dbReference type="EMBL" id="CP049055">
    <property type="protein sequence ID" value="QII09458.1"/>
    <property type="molecule type" value="Genomic_DNA"/>
</dbReference>
<reference evidence="2" key="2">
    <citation type="submission" date="2006-01" db="EMBL/GenBank/DDBJ databases">
        <authorList>
            <person name="Genoscope"/>
        </authorList>
    </citation>
    <scope>NUCLEOTIDE SEQUENCE</scope>
</reference>
<dbReference type="CDD" id="cd09030">
    <property type="entry name" value="DUF1425"/>
    <property type="match status" value="1"/>
</dbReference>
<evidence type="ECO:0000256" key="1">
    <source>
        <dbReference type="SAM" id="SignalP"/>
    </source>
</evidence>
<evidence type="ECO:0000313" key="5">
    <source>
        <dbReference type="Proteomes" id="UP000221734"/>
    </source>
</evidence>
<protein>
    <submittedName>
        <fullName evidence="3">Exported protein</fullName>
    </submittedName>
</protein>
<dbReference type="Gene3D" id="2.60.40.3230">
    <property type="match status" value="1"/>
</dbReference>
<dbReference type="InterPro" id="IPR038483">
    <property type="entry name" value="YcfL-like_sf"/>
</dbReference>
<dbReference type="Proteomes" id="UP000221734">
    <property type="component" value="Chromosome Kuenenia_stuttgartiensis_MBR1"/>
</dbReference>
<evidence type="ECO:0000313" key="3">
    <source>
        <dbReference type="EMBL" id="QII09458.1"/>
    </source>
</evidence>
<evidence type="ECO:0000313" key="2">
    <source>
        <dbReference type="EMBL" id="CAJ71115.1"/>
    </source>
</evidence>
<dbReference type="EMBL" id="CT573073">
    <property type="protein sequence ID" value="CAJ71115.1"/>
    <property type="molecule type" value="Genomic_DNA"/>
</dbReference>
<dbReference type="PROSITE" id="PS51257">
    <property type="entry name" value="PROKAR_LIPOPROTEIN"/>
    <property type="match status" value="1"/>
</dbReference>
<dbReference type="RefSeq" id="WP_099325275.1">
    <property type="nucleotide sequence ID" value="NZ_CP049055.1"/>
</dbReference>
<proteinExistence type="predicted"/>
<organism evidence="2">
    <name type="scientific">Kuenenia stuttgartiensis</name>
    <dbReference type="NCBI Taxonomy" id="174633"/>
    <lineage>
        <taxon>Bacteria</taxon>
        <taxon>Pseudomonadati</taxon>
        <taxon>Planctomycetota</taxon>
        <taxon>Candidatus Brocadiia</taxon>
        <taxon>Candidatus Brocadiales</taxon>
        <taxon>Candidatus Brocadiaceae</taxon>
        <taxon>Candidatus Kuenenia</taxon>
    </lineage>
</organism>
<reference evidence="5" key="4">
    <citation type="submission" date="2017-10" db="EMBL/GenBank/DDBJ databases">
        <authorList>
            <person name="Frank J."/>
        </authorList>
    </citation>
    <scope>NUCLEOTIDE SEQUENCE [LARGE SCALE GENOMIC DNA]</scope>
</reference>
<dbReference type="Pfam" id="PF07233">
    <property type="entry name" value="DUF1425"/>
    <property type="match status" value="1"/>
</dbReference>
<dbReference type="Proteomes" id="UP000501926">
    <property type="component" value="Chromosome"/>
</dbReference>
<feature type="signal peptide" evidence="1">
    <location>
        <begin position="1"/>
        <end position="21"/>
    </location>
</feature>
<name>Q1PV57_KUEST</name>
<dbReference type="AlphaFoldDB" id="Q1PV57"/>
<dbReference type="OrthoDB" id="285635at2"/>
<keyword evidence="1" id="KW-0732">Signal</keyword>
<reference evidence="3 6" key="5">
    <citation type="submission" date="2020-02" db="EMBL/GenBank/DDBJ databases">
        <title>Newly sequenced genome of strain CSTR1 showed variability in Candidatus Kuenenia stuttgartiensis genomes.</title>
        <authorList>
            <person name="Ding C."/>
            <person name="Adrian L."/>
        </authorList>
    </citation>
    <scope>NUCLEOTIDE SEQUENCE [LARGE SCALE GENOMIC DNA]</scope>
    <source>
        <strain evidence="3 6">CSTR1</strain>
    </source>
</reference>
<gene>
    <name evidence="3" type="ORF">KsCSTR_00790</name>
    <name evidence="4" type="ORF">KSMBR1_2077</name>
    <name evidence="2" type="ORF">kustc0370</name>
</gene>
<dbReference type="InterPro" id="IPR010824">
    <property type="entry name" value="DUF1425"/>
</dbReference>
<feature type="chain" id="PRO_5015097125" evidence="1">
    <location>
        <begin position="22"/>
        <end position="142"/>
    </location>
</feature>
<dbReference type="EMBL" id="LT934425">
    <property type="protein sequence ID" value="SOH04574.1"/>
    <property type="molecule type" value="Genomic_DNA"/>
</dbReference>
<reference evidence="2" key="1">
    <citation type="journal article" date="2006" name="Nature">
        <title>Deciphering the evolution and metabolism of an anammox bacterium from a community genome.</title>
        <authorList>
            <person name="Strous M."/>
            <person name="Pelletier E."/>
            <person name="Mangenot S."/>
            <person name="Rattei T."/>
            <person name="Lehner A."/>
            <person name="Taylor M.W."/>
            <person name="Horn M."/>
            <person name="Daims H."/>
            <person name="Bartol-Mavel D."/>
            <person name="Wincker P."/>
            <person name="Barbe V."/>
            <person name="Fonknechten N."/>
            <person name="Vallenet D."/>
            <person name="Segurens B."/>
            <person name="Schenowitz-Truong C."/>
            <person name="Medigue C."/>
            <person name="Collingro A."/>
            <person name="Snel B."/>
            <person name="Dutilh B.E."/>
            <person name="OpDenCamp H.J.M."/>
            <person name="vanDerDrift C."/>
            <person name="Cirpus I."/>
            <person name="vanDePas-Schoonen K.T."/>
            <person name="Harhangi H.R."/>
            <person name="vanNiftrik L."/>
            <person name="Schmid M."/>
            <person name="Keltjens J."/>
            <person name="vanDeVossenberg J."/>
            <person name="Kartal B."/>
            <person name="Meier H."/>
            <person name="Frishman D."/>
            <person name="Huynen M.A."/>
            <person name="Mewes H."/>
            <person name="Weissenbach J."/>
            <person name="Jetten M.S.M."/>
            <person name="Wagner M."/>
            <person name="LePaslier D."/>
        </authorList>
    </citation>
    <scope>NUCLEOTIDE SEQUENCE</scope>
</reference>
<sequence>MKNITLLLAGMFIGITFFSSCTTVNTVEREEPVGTKQVVTDKRVITDATLNKKVSIVGLNEAVTPGGFLQLQIEILNRKNSMQEFTYKIEWFDENGMRVDTPASVWVPRQIEGQETLSITATAPKQTARDFRVKFMENVRDN</sequence>
<accession>Q1PV57</accession>
<evidence type="ECO:0000313" key="4">
    <source>
        <dbReference type="EMBL" id="SOH04574.1"/>
    </source>
</evidence>